<dbReference type="InterPro" id="IPR017896">
    <property type="entry name" value="4Fe4S_Fe-S-bd"/>
</dbReference>
<dbReference type="GO" id="GO:0046872">
    <property type="term" value="F:metal ion binding"/>
    <property type="evidence" value="ECO:0007669"/>
    <property type="project" value="UniProtKB-KW"/>
</dbReference>
<comment type="caution">
    <text evidence="10">The sequence shown here is derived from an EMBL/GenBank/DDBJ whole genome shotgun (WGS) entry which is preliminary data.</text>
</comment>
<keyword evidence="2" id="KW-0004">4Fe-4S</keyword>
<evidence type="ECO:0000313" key="10">
    <source>
        <dbReference type="EMBL" id="MCW8347451.1"/>
    </source>
</evidence>
<dbReference type="EMBL" id="JAKRRY010000022">
    <property type="protein sequence ID" value="MCW8347451.1"/>
    <property type="molecule type" value="Genomic_DNA"/>
</dbReference>
<reference evidence="10" key="1">
    <citation type="submission" date="2022-02" db="EMBL/GenBank/DDBJ databases">
        <title>Vibrio sp. nov, a new bacterium isolated from seawater.</title>
        <authorList>
            <person name="Yuan Y."/>
        </authorList>
    </citation>
    <scope>NUCLEOTIDE SEQUENCE</scope>
    <source>
        <strain evidence="10">ZSDZ65</strain>
    </source>
</reference>
<dbReference type="Gene3D" id="3.30.70.20">
    <property type="match status" value="1"/>
</dbReference>
<dbReference type="NCBIfam" id="TIGR02163">
    <property type="entry name" value="napH"/>
    <property type="match status" value="1"/>
</dbReference>
<dbReference type="PANTHER" id="PTHR30176">
    <property type="entry name" value="FERREDOXIN-TYPE PROTEIN NAPH"/>
    <property type="match status" value="1"/>
</dbReference>
<gene>
    <name evidence="10" type="primary">napH</name>
    <name evidence="10" type="ORF">MD535_15735</name>
</gene>
<evidence type="ECO:0000256" key="4">
    <source>
        <dbReference type="ARBA" id="ARBA00022737"/>
    </source>
</evidence>
<dbReference type="Pfam" id="PF12801">
    <property type="entry name" value="Fer4_5"/>
    <property type="match status" value="2"/>
</dbReference>
<feature type="transmembrane region" description="Helical" evidence="8">
    <location>
        <begin position="31"/>
        <end position="49"/>
    </location>
</feature>
<keyword evidence="5" id="KW-0249">Electron transport</keyword>
<dbReference type="Pfam" id="PF13237">
    <property type="entry name" value="Fer4_10"/>
    <property type="match status" value="1"/>
</dbReference>
<evidence type="ECO:0000256" key="3">
    <source>
        <dbReference type="ARBA" id="ARBA00022723"/>
    </source>
</evidence>
<dbReference type="InterPro" id="IPR051684">
    <property type="entry name" value="Electron_Trans/Redox"/>
</dbReference>
<protein>
    <submittedName>
        <fullName evidence="10">Quinol dehydrogenase ferredoxin subunit NapH</fullName>
    </submittedName>
</protein>
<evidence type="ECO:0000256" key="1">
    <source>
        <dbReference type="ARBA" id="ARBA00022448"/>
    </source>
</evidence>
<keyword evidence="4" id="KW-0677">Repeat</keyword>
<feature type="transmembrane region" description="Helical" evidence="8">
    <location>
        <begin position="165"/>
        <end position="186"/>
    </location>
</feature>
<dbReference type="Proteomes" id="UP001155587">
    <property type="component" value="Unassembled WGS sequence"/>
</dbReference>
<keyword evidence="1" id="KW-0813">Transport</keyword>
<dbReference type="GO" id="GO:0051539">
    <property type="term" value="F:4 iron, 4 sulfur cluster binding"/>
    <property type="evidence" value="ECO:0007669"/>
    <property type="project" value="UniProtKB-KW"/>
</dbReference>
<keyword evidence="7" id="KW-0411">Iron-sulfur</keyword>
<dbReference type="AlphaFoldDB" id="A0A9X3HXG0"/>
<sequence>MAKNLAKDAGKDAIRELGWWKAHRFLLLRRVCQLSIIALFMIGPTWGVLKGNLSSSLLLDTIPLSDPLLLLQTLATGHWPEVNALIGVTIVTVFYMVIAPRAFCAWVCPLNIVTDFAAWLRRKLNLKASYKWSPKIRYWLIPVILLGSAVSGSLLWAWVDPVATLHRGLVFGMGAGWILIVLVFLLDLVMVEHGWCGHLCPLGATYGVIGRKSVIRIKATHREACTKCMDCYNVCPEPDVLRQPLKEGDRRVMSQDCISCGRCIDVCALSVLEFKVKPKAD</sequence>
<dbReference type="InterPro" id="IPR011886">
    <property type="entry name" value="NapH_MauN"/>
</dbReference>
<keyword evidence="8" id="KW-0812">Transmembrane</keyword>
<keyword evidence="11" id="KW-1185">Reference proteome</keyword>
<dbReference type="SUPFAM" id="SSF54862">
    <property type="entry name" value="4Fe-4S ferredoxins"/>
    <property type="match status" value="1"/>
</dbReference>
<feature type="transmembrane region" description="Helical" evidence="8">
    <location>
        <begin position="138"/>
        <end position="159"/>
    </location>
</feature>
<keyword evidence="8" id="KW-0472">Membrane</keyword>
<dbReference type="GO" id="GO:0005886">
    <property type="term" value="C:plasma membrane"/>
    <property type="evidence" value="ECO:0007669"/>
    <property type="project" value="TreeGrafter"/>
</dbReference>
<evidence type="ECO:0000313" key="11">
    <source>
        <dbReference type="Proteomes" id="UP001155587"/>
    </source>
</evidence>
<organism evidence="10 11">
    <name type="scientific">Vibrio qingdaonensis</name>
    <dbReference type="NCBI Taxonomy" id="2829491"/>
    <lineage>
        <taxon>Bacteria</taxon>
        <taxon>Pseudomonadati</taxon>
        <taxon>Pseudomonadota</taxon>
        <taxon>Gammaproteobacteria</taxon>
        <taxon>Vibrionales</taxon>
        <taxon>Vibrionaceae</taxon>
        <taxon>Vibrio</taxon>
    </lineage>
</organism>
<evidence type="ECO:0000256" key="2">
    <source>
        <dbReference type="ARBA" id="ARBA00022485"/>
    </source>
</evidence>
<dbReference type="PROSITE" id="PS00198">
    <property type="entry name" value="4FE4S_FER_1"/>
    <property type="match status" value="1"/>
</dbReference>
<evidence type="ECO:0000256" key="6">
    <source>
        <dbReference type="ARBA" id="ARBA00023004"/>
    </source>
</evidence>
<name>A0A9X3HXG0_9VIBR</name>
<dbReference type="PROSITE" id="PS51379">
    <property type="entry name" value="4FE4S_FER_2"/>
    <property type="match status" value="2"/>
</dbReference>
<keyword evidence="8" id="KW-1133">Transmembrane helix</keyword>
<feature type="domain" description="4Fe-4S ferredoxin-type" evidence="9">
    <location>
        <begin position="248"/>
        <end position="277"/>
    </location>
</feature>
<accession>A0A9X3HXG0</accession>
<evidence type="ECO:0000259" key="9">
    <source>
        <dbReference type="PROSITE" id="PS51379"/>
    </source>
</evidence>
<dbReference type="PANTHER" id="PTHR30176:SF3">
    <property type="entry name" value="FERREDOXIN-TYPE PROTEIN NAPH"/>
    <property type="match status" value="1"/>
</dbReference>
<evidence type="ECO:0000256" key="8">
    <source>
        <dbReference type="SAM" id="Phobius"/>
    </source>
</evidence>
<feature type="domain" description="4Fe-4S ferredoxin-type" evidence="9">
    <location>
        <begin position="215"/>
        <end position="246"/>
    </location>
</feature>
<keyword evidence="3" id="KW-0479">Metal-binding</keyword>
<dbReference type="RefSeq" id="WP_265675979.1">
    <property type="nucleotide sequence ID" value="NZ_JAKRRY010000022.1"/>
</dbReference>
<keyword evidence="6" id="KW-0408">Iron</keyword>
<dbReference type="InterPro" id="IPR017900">
    <property type="entry name" value="4Fe4S_Fe_S_CS"/>
</dbReference>
<evidence type="ECO:0000256" key="7">
    <source>
        <dbReference type="ARBA" id="ARBA00023014"/>
    </source>
</evidence>
<proteinExistence type="predicted"/>
<feature type="transmembrane region" description="Helical" evidence="8">
    <location>
        <begin position="84"/>
        <end position="117"/>
    </location>
</feature>
<dbReference type="NCBIfam" id="NF007013">
    <property type="entry name" value="PRK09477.1"/>
    <property type="match status" value="1"/>
</dbReference>
<evidence type="ECO:0000256" key="5">
    <source>
        <dbReference type="ARBA" id="ARBA00022982"/>
    </source>
</evidence>